<name>I0V6K8_9PSEU</name>
<sequence>MLDDMAGRSSPDERTRYSALMLACRAPSLHNTQPWRWRIETRSVHLFAERSRRLPAIDPHGRQLIVSCGAALHHARVAFASLGWRTDVTRLPNPALPDHLAALEFGRLAEISPETVRLALAAAHRHTDRRHFLPAPIPAELRDQLVAAAGEEDASLTLADDDEQRRELAVAIRHADSVQHADPAYAAELAEWTGRSDLAEEGIPARNLPRQGGRGMIRRDFDPEGRGTLEVPPALDDGAMIAVLSTGGDDERAWLRAGEALSAVLLTATEAGLATCPLSQIAEVGESRDAVRRYVLTDGSGYPQIALRLGWPPSAEDIPNTYRRALDDVIETAAQAGGRSGGSA</sequence>
<dbReference type="AlphaFoldDB" id="I0V6K8"/>
<keyword evidence="4" id="KW-1185">Reference proteome</keyword>
<dbReference type="GO" id="GO:0016491">
    <property type="term" value="F:oxidoreductase activity"/>
    <property type="evidence" value="ECO:0007669"/>
    <property type="project" value="InterPro"/>
</dbReference>
<proteinExistence type="predicted"/>
<dbReference type="PANTHER" id="PTHR23026:SF123">
    <property type="entry name" value="NAD(P)H NITROREDUCTASE RV3131-RELATED"/>
    <property type="match status" value="1"/>
</dbReference>
<feature type="region of interest" description="Disordered" evidence="1">
    <location>
        <begin position="205"/>
        <end position="226"/>
    </location>
</feature>
<feature type="domain" description="Nitroreductase" evidence="2">
    <location>
        <begin position="123"/>
        <end position="310"/>
    </location>
</feature>
<dbReference type="PANTHER" id="PTHR23026">
    <property type="entry name" value="NADPH NITROREDUCTASE"/>
    <property type="match status" value="1"/>
</dbReference>
<evidence type="ECO:0000256" key="1">
    <source>
        <dbReference type="SAM" id="MobiDB-lite"/>
    </source>
</evidence>
<evidence type="ECO:0000313" key="4">
    <source>
        <dbReference type="Proteomes" id="UP000004691"/>
    </source>
</evidence>
<dbReference type="Proteomes" id="UP000004691">
    <property type="component" value="Unassembled WGS sequence"/>
</dbReference>
<accession>I0V6K8</accession>
<dbReference type="STRING" id="882086.SacxiDRAFT_3562"/>
<reference evidence="3 4" key="1">
    <citation type="submission" date="2012-01" db="EMBL/GenBank/DDBJ databases">
        <title>Improved High-Quality Draft sequence of Saccharomonospora xinjiangensis XJ-54.</title>
        <authorList>
            <consortium name="US DOE Joint Genome Institute"/>
            <person name="Lucas S."/>
            <person name="Han J."/>
            <person name="Lapidus A."/>
            <person name="Cheng J.-F."/>
            <person name="Goodwin L."/>
            <person name="Pitluck S."/>
            <person name="Peters L."/>
            <person name="Mikhailova N."/>
            <person name="Teshima H."/>
            <person name="Detter J.C."/>
            <person name="Han C."/>
            <person name="Tapia R."/>
            <person name="Land M."/>
            <person name="Hauser L."/>
            <person name="Kyrpides N."/>
            <person name="Ivanova N."/>
            <person name="Pagani I."/>
            <person name="Brambilla E.-M."/>
            <person name="Klenk H.-P."/>
            <person name="Woyke T."/>
        </authorList>
    </citation>
    <scope>NUCLEOTIDE SEQUENCE [LARGE SCALE GENOMIC DNA]</scope>
    <source>
        <strain evidence="3 4">XJ-54</strain>
    </source>
</reference>
<feature type="compositionally biased region" description="Basic and acidic residues" evidence="1">
    <location>
        <begin position="217"/>
        <end position="226"/>
    </location>
</feature>
<dbReference type="InterPro" id="IPR050627">
    <property type="entry name" value="Nitroreductase/BluB"/>
</dbReference>
<dbReference type="InterPro" id="IPR000415">
    <property type="entry name" value="Nitroreductase-like"/>
</dbReference>
<dbReference type="EMBL" id="JH636049">
    <property type="protein sequence ID" value="EID55761.1"/>
    <property type="molecule type" value="Genomic_DNA"/>
</dbReference>
<dbReference type="HOGENOM" id="CLU_051479_1_0_11"/>
<dbReference type="Pfam" id="PF00881">
    <property type="entry name" value="Nitroreductase"/>
    <property type="match status" value="1"/>
</dbReference>
<dbReference type="NCBIfam" id="NF047509">
    <property type="entry name" value="Rv3131_FMN_oxido"/>
    <property type="match status" value="1"/>
</dbReference>
<gene>
    <name evidence="3" type="ORF">SacxiDRAFT_3562</name>
</gene>
<dbReference type="Gene3D" id="3.40.109.10">
    <property type="entry name" value="NADH Oxidase"/>
    <property type="match status" value="1"/>
</dbReference>
<organism evidence="3 4">
    <name type="scientific">Saccharomonospora xinjiangensis XJ-54</name>
    <dbReference type="NCBI Taxonomy" id="882086"/>
    <lineage>
        <taxon>Bacteria</taxon>
        <taxon>Bacillati</taxon>
        <taxon>Actinomycetota</taxon>
        <taxon>Actinomycetes</taxon>
        <taxon>Pseudonocardiales</taxon>
        <taxon>Pseudonocardiaceae</taxon>
        <taxon>Saccharomonospora</taxon>
    </lineage>
</organism>
<evidence type="ECO:0000313" key="3">
    <source>
        <dbReference type="EMBL" id="EID55761.1"/>
    </source>
</evidence>
<dbReference type="eggNOG" id="COG0778">
    <property type="taxonomic scope" value="Bacteria"/>
</dbReference>
<dbReference type="SUPFAM" id="SSF55469">
    <property type="entry name" value="FMN-dependent nitroreductase-like"/>
    <property type="match status" value="2"/>
</dbReference>
<evidence type="ECO:0000259" key="2">
    <source>
        <dbReference type="Pfam" id="PF00881"/>
    </source>
</evidence>
<dbReference type="InterPro" id="IPR029479">
    <property type="entry name" value="Nitroreductase"/>
</dbReference>
<protein>
    <submittedName>
        <fullName evidence="3">Nitroreductase family protein</fullName>
    </submittedName>
</protein>